<dbReference type="AlphaFoldDB" id="A0A3B0UH97"/>
<accession>A0A3B0UH97</accession>
<reference evidence="2" key="1">
    <citation type="submission" date="2018-06" db="EMBL/GenBank/DDBJ databases">
        <authorList>
            <person name="Zhirakovskaya E."/>
        </authorList>
    </citation>
    <scope>NUCLEOTIDE SEQUENCE</scope>
</reference>
<feature type="transmembrane region" description="Helical" evidence="1">
    <location>
        <begin position="15"/>
        <end position="36"/>
    </location>
</feature>
<keyword evidence="1" id="KW-1133">Transmembrane helix</keyword>
<evidence type="ECO:0000256" key="1">
    <source>
        <dbReference type="SAM" id="Phobius"/>
    </source>
</evidence>
<dbReference type="EMBL" id="UOEQ01000547">
    <property type="protein sequence ID" value="VAW24677.1"/>
    <property type="molecule type" value="Genomic_DNA"/>
</dbReference>
<protein>
    <submittedName>
        <fullName evidence="2">Uncharacterized protein</fullName>
    </submittedName>
</protein>
<organism evidence="2">
    <name type="scientific">hydrothermal vent metagenome</name>
    <dbReference type="NCBI Taxonomy" id="652676"/>
    <lineage>
        <taxon>unclassified sequences</taxon>
        <taxon>metagenomes</taxon>
        <taxon>ecological metagenomes</taxon>
    </lineage>
</organism>
<keyword evidence="1" id="KW-0472">Membrane</keyword>
<proteinExistence type="predicted"/>
<gene>
    <name evidence="2" type="ORF">MNBD_ALPHA11-2198</name>
</gene>
<evidence type="ECO:0000313" key="2">
    <source>
        <dbReference type="EMBL" id="VAW24677.1"/>
    </source>
</evidence>
<sequence length="59" mass="6828">MGGFLILWKKRRAELWKYFAVIFSVAIKVLIGHISARRYIAKLFLFKSMLGDISIQILG</sequence>
<name>A0A3B0UH97_9ZZZZ</name>
<keyword evidence="1" id="KW-0812">Transmembrane</keyword>